<name>A0AAJ6UJC2_POPEU</name>
<evidence type="ECO:0000256" key="1">
    <source>
        <dbReference type="ARBA" id="ARBA00004123"/>
    </source>
</evidence>
<evidence type="ECO:0000256" key="2">
    <source>
        <dbReference type="ARBA" id="ARBA00023242"/>
    </source>
</evidence>
<evidence type="ECO:0000313" key="3">
    <source>
        <dbReference type="Proteomes" id="UP000694918"/>
    </source>
</evidence>
<sequence>MPIDGLRNGLFGRNLCVRQRDKHNCIGSLQSPLLAKLAPEGVVSRLKQDQGKRLLNANPDYVCHIFAIVISASKSGELSPEALHITSIPDLLILPSDMKYFIKVIFLVEGEEQRKSICINPGTQAKGQGGGTFAELKYHGSPDKMNASITRGIQIPDLNSVSDVPNAKWHKAGAQDQN</sequence>
<protein>
    <submittedName>
        <fullName evidence="4">Uncharacterized protein LOC105129502</fullName>
    </submittedName>
</protein>
<dbReference type="GO" id="GO:0006270">
    <property type="term" value="P:DNA replication initiation"/>
    <property type="evidence" value="ECO:0007669"/>
    <property type="project" value="TreeGrafter"/>
</dbReference>
<reference evidence="4" key="1">
    <citation type="submission" date="2025-08" db="UniProtKB">
        <authorList>
            <consortium name="RefSeq"/>
        </authorList>
    </citation>
    <scope>IDENTIFICATION</scope>
</reference>
<dbReference type="GO" id="GO:0005658">
    <property type="term" value="C:alpha DNA polymerase:primase complex"/>
    <property type="evidence" value="ECO:0007669"/>
    <property type="project" value="TreeGrafter"/>
</dbReference>
<dbReference type="InterPro" id="IPR016722">
    <property type="entry name" value="DNA_pol_alpha_bsu"/>
</dbReference>
<dbReference type="GeneID" id="105129502"/>
<evidence type="ECO:0000313" key="4">
    <source>
        <dbReference type="RefSeq" id="XP_011029900.1"/>
    </source>
</evidence>
<comment type="subcellular location">
    <subcellularLocation>
        <location evidence="1">Nucleus</location>
    </subcellularLocation>
</comment>
<dbReference type="KEGG" id="peu:105129502"/>
<keyword evidence="2" id="KW-0539">Nucleus</keyword>
<proteinExistence type="predicted"/>
<keyword evidence="3" id="KW-1185">Reference proteome</keyword>
<dbReference type="RefSeq" id="XP_011029900.1">
    <property type="nucleotide sequence ID" value="XM_011031598.1"/>
</dbReference>
<dbReference type="AlphaFoldDB" id="A0AAJ6UJC2"/>
<dbReference type="PANTHER" id="PTHR23061:SF12">
    <property type="entry name" value="DNA POLYMERASE ALPHA SUBUNIT B"/>
    <property type="match status" value="1"/>
</dbReference>
<gene>
    <name evidence="4" type="primary">LOC105129502</name>
</gene>
<organism evidence="3 4">
    <name type="scientific">Populus euphratica</name>
    <name type="common">Euphrates poplar</name>
    <dbReference type="NCBI Taxonomy" id="75702"/>
    <lineage>
        <taxon>Eukaryota</taxon>
        <taxon>Viridiplantae</taxon>
        <taxon>Streptophyta</taxon>
        <taxon>Embryophyta</taxon>
        <taxon>Tracheophyta</taxon>
        <taxon>Spermatophyta</taxon>
        <taxon>Magnoliopsida</taxon>
        <taxon>eudicotyledons</taxon>
        <taxon>Gunneridae</taxon>
        <taxon>Pentapetalae</taxon>
        <taxon>rosids</taxon>
        <taxon>fabids</taxon>
        <taxon>Malpighiales</taxon>
        <taxon>Salicaceae</taxon>
        <taxon>Saliceae</taxon>
        <taxon>Populus</taxon>
    </lineage>
</organism>
<dbReference type="PANTHER" id="PTHR23061">
    <property type="entry name" value="DNA POLYMERASE 2 ALPHA 70 KDA SUBUNIT"/>
    <property type="match status" value="1"/>
</dbReference>
<dbReference type="Gene3D" id="3.60.21.60">
    <property type="match status" value="1"/>
</dbReference>
<accession>A0AAJ6UJC2</accession>
<dbReference type="Proteomes" id="UP000694918">
    <property type="component" value="Unplaced"/>
</dbReference>